<reference evidence="16" key="2">
    <citation type="submission" date="2025-08" db="UniProtKB">
        <authorList>
            <consortium name="RefSeq"/>
        </authorList>
    </citation>
    <scope>IDENTIFICATION</scope>
</reference>
<evidence type="ECO:0000256" key="1">
    <source>
        <dbReference type="ARBA" id="ARBA00004389"/>
    </source>
</evidence>
<dbReference type="FunFam" id="2.60.120.260:FF:000099">
    <property type="entry name" value="Uncharacterized protein, isoform C"/>
    <property type="match status" value="1"/>
</dbReference>
<dbReference type="OrthoDB" id="266334at2759"/>
<evidence type="ECO:0000256" key="8">
    <source>
        <dbReference type="ARBA" id="ARBA00046288"/>
    </source>
</evidence>
<dbReference type="STRING" id="7574.A0A1S3J113"/>
<keyword evidence="5 13" id="KW-1133">Transmembrane helix</keyword>
<keyword evidence="11" id="KW-0175">Coiled coil</keyword>
<feature type="compositionally biased region" description="Low complexity" evidence="12">
    <location>
        <begin position="56"/>
        <end position="84"/>
    </location>
</feature>
<keyword evidence="2 13" id="KW-0812">Transmembrane</keyword>
<evidence type="ECO:0000313" key="16">
    <source>
        <dbReference type="RefSeq" id="XP_013403946.1"/>
    </source>
</evidence>
<dbReference type="GO" id="GO:0005789">
    <property type="term" value="C:endoplasmic reticulum membrane"/>
    <property type="evidence" value="ECO:0007669"/>
    <property type="project" value="UniProtKB-SubCell"/>
</dbReference>
<protein>
    <submittedName>
        <fullName evidence="16">SUN domain-containing ossification factor</fullName>
    </submittedName>
</protein>
<keyword evidence="15" id="KW-1185">Reference proteome</keyword>
<keyword evidence="7" id="KW-0325">Glycoprotein</keyword>
<feature type="transmembrane region" description="Helical" evidence="13">
    <location>
        <begin position="7"/>
        <end position="29"/>
    </location>
</feature>
<comment type="subunit">
    <text evidence="10">Interacts with EMP65.</text>
</comment>
<evidence type="ECO:0000259" key="14">
    <source>
        <dbReference type="PROSITE" id="PS51469"/>
    </source>
</evidence>
<dbReference type="InterPro" id="IPR045120">
    <property type="entry name" value="Suco/Slp1-like"/>
</dbReference>
<reference evidence="16" key="1">
    <citation type="journal article" date="2015" name="Nat. Commun.">
        <title>The Lingula genome provides insights into brachiopod evolution and the origin of phosphate biomineralization.</title>
        <authorList>
            <person name="Luo Y.J."/>
            <person name="Takeuchi T."/>
            <person name="Koyanagi R."/>
            <person name="Yamada L."/>
            <person name="Kanda M."/>
            <person name="Khalturina M."/>
            <person name="Fujie M."/>
            <person name="Yamasaki S.I."/>
            <person name="Endo K."/>
            <person name="Satoh N."/>
        </authorList>
    </citation>
    <scope>NUCLEOTIDE SEQUENCE</scope>
</reference>
<dbReference type="GO" id="GO:0034975">
    <property type="term" value="P:protein folding in endoplasmic reticulum"/>
    <property type="evidence" value="ECO:0007669"/>
    <property type="project" value="TreeGrafter"/>
</dbReference>
<comment type="similarity">
    <text evidence="9">Belongs to the SLP1 family.</text>
</comment>
<feature type="region of interest" description="Disordered" evidence="12">
    <location>
        <begin position="1156"/>
        <end position="1212"/>
    </location>
</feature>
<feature type="compositionally biased region" description="Polar residues" evidence="12">
    <location>
        <begin position="688"/>
        <end position="713"/>
    </location>
</feature>
<feature type="compositionally biased region" description="Basic and acidic residues" evidence="12">
    <location>
        <begin position="184"/>
        <end position="195"/>
    </location>
</feature>
<evidence type="ECO:0000256" key="12">
    <source>
        <dbReference type="SAM" id="MobiDB-lite"/>
    </source>
</evidence>
<evidence type="ECO:0000256" key="13">
    <source>
        <dbReference type="SAM" id="Phobius"/>
    </source>
</evidence>
<feature type="compositionally biased region" description="Polar residues" evidence="12">
    <location>
        <begin position="659"/>
        <end position="678"/>
    </location>
</feature>
<dbReference type="GeneID" id="106169133"/>
<evidence type="ECO:0000256" key="6">
    <source>
        <dbReference type="ARBA" id="ARBA00023136"/>
    </source>
</evidence>
<evidence type="ECO:0000256" key="4">
    <source>
        <dbReference type="ARBA" id="ARBA00022824"/>
    </source>
</evidence>
<evidence type="ECO:0000313" key="15">
    <source>
        <dbReference type="Proteomes" id="UP000085678"/>
    </source>
</evidence>
<evidence type="ECO:0000256" key="5">
    <source>
        <dbReference type="ARBA" id="ARBA00022989"/>
    </source>
</evidence>
<dbReference type="RefSeq" id="XP_013403946.1">
    <property type="nucleotide sequence ID" value="XM_013548492.1"/>
</dbReference>
<dbReference type="FunCoup" id="A0A1S3J113">
    <property type="interactions" value="1921"/>
</dbReference>
<organism evidence="15 16">
    <name type="scientific">Lingula anatina</name>
    <name type="common">Brachiopod</name>
    <name type="synonym">Lingula unguis</name>
    <dbReference type="NCBI Taxonomy" id="7574"/>
    <lineage>
        <taxon>Eukaryota</taxon>
        <taxon>Metazoa</taxon>
        <taxon>Spiralia</taxon>
        <taxon>Lophotrochozoa</taxon>
        <taxon>Brachiopoda</taxon>
        <taxon>Linguliformea</taxon>
        <taxon>Lingulata</taxon>
        <taxon>Lingulida</taxon>
        <taxon>Linguloidea</taxon>
        <taxon>Lingulidae</taxon>
        <taxon>Lingula</taxon>
    </lineage>
</organism>
<dbReference type="Pfam" id="PF07738">
    <property type="entry name" value="Sad1_UNC"/>
    <property type="match status" value="1"/>
</dbReference>
<keyword evidence="3" id="KW-0732">Signal</keyword>
<evidence type="ECO:0000256" key="10">
    <source>
        <dbReference type="ARBA" id="ARBA00064635"/>
    </source>
</evidence>
<feature type="transmembrane region" description="Helical" evidence="13">
    <location>
        <begin position="957"/>
        <end position="977"/>
    </location>
</feature>
<dbReference type="PROSITE" id="PS51469">
    <property type="entry name" value="SUN"/>
    <property type="match status" value="1"/>
</dbReference>
<dbReference type="InterPro" id="IPR012919">
    <property type="entry name" value="SUN_dom"/>
</dbReference>
<comment type="subcellular location">
    <subcellularLocation>
        <location evidence="8">Endomembrane system</location>
        <topology evidence="8">Single-pass type I membrane protein</topology>
    </subcellularLocation>
    <subcellularLocation>
        <location evidence="1">Endoplasmic reticulum membrane</location>
        <topology evidence="1">Single-pass membrane protein</topology>
    </subcellularLocation>
</comment>
<feature type="region of interest" description="Disordered" evidence="12">
    <location>
        <begin position="659"/>
        <end position="800"/>
    </location>
</feature>
<feature type="compositionally biased region" description="Polar residues" evidence="12">
    <location>
        <begin position="107"/>
        <end position="116"/>
    </location>
</feature>
<feature type="compositionally biased region" description="Low complexity" evidence="12">
    <location>
        <begin position="482"/>
        <end position="493"/>
    </location>
</feature>
<feature type="compositionally biased region" description="Basic and acidic residues" evidence="12">
    <location>
        <begin position="240"/>
        <end position="255"/>
    </location>
</feature>
<feature type="coiled-coil region" evidence="11">
    <location>
        <begin position="855"/>
        <end position="903"/>
    </location>
</feature>
<evidence type="ECO:0000256" key="11">
    <source>
        <dbReference type="SAM" id="Coils"/>
    </source>
</evidence>
<evidence type="ECO:0000256" key="3">
    <source>
        <dbReference type="ARBA" id="ARBA00022729"/>
    </source>
</evidence>
<feature type="region of interest" description="Disordered" evidence="12">
    <location>
        <begin position="50"/>
        <end position="293"/>
    </location>
</feature>
<feature type="region of interest" description="Disordered" evidence="12">
    <location>
        <begin position="436"/>
        <end position="457"/>
    </location>
</feature>
<feature type="compositionally biased region" description="Basic and acidic residues" evidence="12">
    <location>
        <begin position="714"/>
        <end position="726"/>
    </location>
</feature>
<feature type="compositionally biased region" description="Polar residues" evidence="12">
    <location>
        <begin position="727"/>
        <end position="751"/>
    </location>
</feature>
<feature type="compositionally biased region" description="Low complexity" evidence="12">
    <location>
        <begin position="624"/>
        <end position="635"/>
    </location>
</feature>
<proteinExistence type="inferred from homology"/>
<feature type="compositionally biased region" description="Basic and acidic residues" evidence="12">
    <location>
        <begin position="206"/>
        <end position="233"/>
    </location>
</feature>
<feature type="compositionally biased region" description="Basic and acidic residues" evidence="12">
    <location>
        <begin position="88"/>
        <end position="106"/>
    </location>
</feature>
<dbReference type="KEGG" id="lak:106169133"/>
<feature type="compositionally biased region" description="Low complexity" evidence="12">
    <location>
        <begin position="523"/>
        <end position="536"/>
    </location>
</feature>
<feature type="compositionally biased region" description="Acidic residues" evidence="12">
    <location>
        <begin position="436"/>
        <end position="445"/>
    </location>
</feature>
<evidence type="ECO:0000256" key="2">
    <source>
        <dbReference type="ARBA" id="ARBA00022692"/>
    </source>
</evidence>
<sequence length="1212" mass="133323">MKSMPSYRVVIIVQPAVILVVLLSSWWLASLQTARDDHIYLRPCLPEDNPGSVHYQQQQQQQHQQQQQQQHHQQQQQQQHQQQQLRTDSTKKDDKILQEYKKDTGSFDKSQATGQAVQEAASVTEKDELNGETLPAQHQPKTEETLPTQQRIQEPKLDGASGQDVPVDNGQKTSEDGSTGGTKKPGEDVTEERKPPPGGVTPPGDGHIKKTPDSVQVDKTEPSSKVGPTEEQKTVVPPVSRDDEPIVPSSDKEILPFDAWAQQKLAEEQKKKQDDQQVLPHTNGNTKSVKKPNINYASKSCGAKLVAHNPEARDTLSVLTENKDEYMINPCNIKKWFVVELCEPIQVRTLEIANFELFSSVPETFKAYVAERYPTKDWQLLGLFHAREERDVQSFHVDGQTYAKYVKFEMLTHYGKEHYCPVSILRVFGWNMNDLDDDGEDDQSPEDGSTAEDTGSVNLFNTAKDTVLSIVKTVLTVNSDTADAAGNATNGTSSTEAPPVEAVPKPCFPDDKPVVRPELGLDTPSEVSETTSSPGSKPWKSKHKSFLQSLLSECSVCDKTSHQTQVTSGTCGYFIALTGSCMHPMSCSDRLPITQGTGVSGTDSAHRPTSALKSSSTHIVKDGTSSTSSEVSKSVTEMSVIQTTPTSMTVVVSSSTALNSAGSTGSIAPSQSDPSSTSIHRESKESTQKLSIKTDMSSTDTDPGLQTTPTTGEVRTEIEESRDKTHQQAATGNTSKQTSETLQSSLKTVSSKAVEPTDQLHPPPLQSNTAGEKDESSLSSSASESVFLEPCTQDSPASQEAITQVPVTEPIDGTTEPIQAQVNGSKEKEFYAQNKTETGKHDMMPDEDKIIAVGNIKKETAMMRLNNKMKALELNISLSSRYLEELSQSFKKKNEDMQKAFNKTITSLRKTAQDAEDRDLVQQATIASLQQRLENLTYTMVAMADDMKQMQIKAVEFHLVVLAVQAMVLIAVLLWCLSRRPPSPSKIELEKLLNEVKSHRPNIPARRLSVDESAFLESPEPILTERLSGSDPDLTIIQPSLPLITDSPLRAPPDAKKKKKVRKRKSQEKASKLSSQLLISPSVHNDEAVHEDVTSAGLLFAGVMNGSLVQGEEAFSYHQSSQSFPKMDKSPTVNGFPLSDQHTNSIENIGPIVTGKMNGHYNSNHNNSNQGNNKVTLRKKKKQREDQCQLPPSCPKPDNHINSVASWLPWKQ</sequence>
<keyword evidence="6 13" id="KW-0472">Membrane</keyword>
<feature type="compositionally biased region" description="Low complexity" evidence="12">
    <location>
        <begin position="1158"/>
        <end position="1173"/>
    </location>
</feature>
<feature type="region of interest" description="Disordered" evidence="12">
    <location>
        <begin position="1046"/>
        <end position="1077"/>
    </location>
</feature>
<feature type="domain" description="SUN" evidence="14">
    <location>
        <begin position="274"/>
        <end position="432"/>
    </location>
</feature>
<dbReference type="PANTHER" id="PTHR12953:SF0">
    <property type="entry name" value="SUN DOMAIN-CONTAINING OSSIFICATION FACTOR"/>
    <property type="match status" value="1"/>
</dbReference>
<keyword evidence="4" id="KW-0256">Endoplasmic reticulum</keyword>
<name>A0A1S3J113_LINAN</name>
<feature type="region of interest" description="Disordered" evidence="12">
    <location>
        <begin position="598"/>
        <end position="635"/>
    </location>
</feature>
<dbReference type="InParanoid" id="A0A1S3J113"/>
<gene>
    <name evidence="16" type="primary">LOC106169133</name>
</gene>
<feature type="region of interest" description="Disordered" evidence="12">
    <location>
        <begin position="482"/>
        <end position="541"/>
    </location>
</feature>
<dbReference type="PANTHER" id="PTHR12953">
    <property type="entry name" value="MEMBRANE PROTEIN CH1 RELATED"/>
    <property type="match status" value="1"/>
</dbReference>
<accession>A0A1S3J113</accession>
<evidence type="ECO:0000256" key="7">
    <source>
        <dbReference type="ARBA" id="ARBA00023180"/>
    </source>
</evidence>
<feature type="compositionally biased region" description="Basic and acidic residues" evidence="12">
    <location>
        <begin position="265"/>
        <end position="275"/>
    </location>
</feature>
<dbReference type="AlphaFoldDB" id="A0A1S3J113"/>
<dbReference type="Proteomes" id="UP000085678">
    <property type="component" value="Unplaced"/>
</dbReference>
<feature type="compositionally biased region" description="Basic residues" evidence="12">
    <location>
        <begin position="1056"/>
        <end position="1066"/>
    </location>
</feature>
<evidence type="ECO:0000256" key="9">
    <source>
        <dbReference type="ARBA" id="ARBA00061226"/>
    </source>
</evidence>